<evidence type="ECO:0000313" key="1">
    <source>
        <dbReference type="EMBL" id="CAK0864043.1"/>
    </source>
</evidence>
<feature type="non-terminal residue" evidence="1">
    <location>
        <position position="1"/>
    </location>
</feature>
<accession>A0ABN9UVC4</accession>
<evidence type="ECO:0008006" key="3">
    <source>
        <dbReference type="Google" id="ProtNLM"/>
    </source>
</evidence>
<organism evidence="1 2">
    <name type="scientific">Prorocentrum cordatum</name>
    <dbReference type="NCBI Taxonomy" id="2364126"/>
    <lineage>
        <taxon>Eukaryota</taxon>
        <taxon>Sar</taxon>
        <taxon>Alveolata</taxon>
        <taxon>Dinophyceae</taxon>
        <taxon>Prorocentrales</taxon>
        <taxon>Prorocentraceae</taxon>
        <taxon>Prorocentrum</taxon>
    </lineage>
</organism>
<comment type="caution">
    <text evidence="1">The sequence shown here is derived from an EMBL/GenBank/DDBJ whole genome shotgun (WGS) entry which is preliminary data.</text>
</comment>
<proteinExistence type="predicted"/>
<evidence type="ECO:0000313" key="2">
    <source>
        <dbReference type="Proteomes" id="UP001189429"/>
    </source>
</evidence>
<protein>
    <recommendedName>
        <fullName evidence="3">RING-type E3 ubiquitin transferase</fullName>
    </recommendedName>
</protein>
<reference evidence="1" key="1">
    <citation type="submission" date="2023-10" db="EMBL/GenBank/DDBJ databases">
        <authorList>
            <person name="Chen Y."/>
            <person name="Shah S."/>
            <person name="Dougan E. K."/>
            <person name="Thang M."/>
            <person name="Chan C."/>
        </authorList>
    </citation>
    <scope>NUCLEOTIDE SEQUENCE [LARGE SCALE GENOMIC DNA]</scope>
</reference>
<dbReference type="EMBL" id="CAUYUJ010016325">
    <property type="protein sequence ID" value="CAK0864043.1"/>
    <property type="molecule type" value="Genomic_DNA"/>
</dbReference>
<feature type="non-terminal residue" evidence="1">
    <location>
        <position position="714"/>
    </location>
</feature>
<gene>
    <name evidence="1" type="ORF">PCOR1329_LOCUS52026</name>
</gene>
<keyword evidence="2" id="KW-1185">Reference proteome</keyword>
<sequence length="714" mass="80415">EAAHAWPASEAAASAAFLRVLRRSCGAWSARPTSPLQDVADALLKEVAGLEPGQFAVWTFPKGNVGAVQDTWEGAEPGVAVVVHRSGEELLLFPLDLMVHKTAVVMTESVAAPQGVDEMLFGRESMCRSVRSSVQEAAPARRPADGAQQQQQNVLIKHRMHLPHQPLRVALANFTPAVAAQAAAMMSDLVRADTVTNYVYEWLLTVLRGREYEGAMRPDLWKSLDAGDRQAQLPELRGADPDWIAVKFIVHFAASIMQFSSVVAADYSIGPIYKKLIALFILWRLRREHAVLLDLRQLPGDACVLSTYKQVDVLMDLLRRMSRKATKLVERYRDDSWTVRCHEICHGIKLDIEESQQHVLRHLQHVFTLPCAPPEPLPAAQTTFKMVTAFLDFAQNSEAMSIKEMCQADVRAPTCASTFRHFPVQQALQQLSQWMKDGNQECLAPQDSVRLTSGVEDYIFDLVLARGVQGWFFDSADVFDRLLDCSAAHLVDLARLLHEVVTEYSCGKCQQRLHFPEQHSRSALLLFACSAMLDAVTRADPDTRELMSRYAPALDAEPLQHLLLPDRRLMEVAARLVTYFAEVRTSGPQLFNMDGAKQEYTLQFALEYASQRKPEWWRRMRDAAQAKDRVYKKEVARCERAESELRAKLHDLSVLRSGQPLCSVRWCNSCQWHVLGREMSNIEDKLRSVEKQPPTLVHPLPSDPSGAQQVLFFM</sequence>
<dbReference type="Proteomes" id="UP001189429">
    <property type="component" value="Unassembled WGS sequence"/>
</dbReference>
<name>A0ABN9UVC4_9DINO</name>